<proteinExistence type="predicted"/>
<dbReference type="InterPro" id="IPR021314">
    <property type="entry name" value="DUF2911"/>
</dbReference>
<dbReference type="EMBL" id="CP139960">
    <property type="protein sequence ID" value="WQD40520.1"/>
    <property type="molecule type" value="Genomic_DNA"/>
</dbReference>
<dbReference type="RefSeq" id="WP_114792207.1">
    <property type="nucleotide sequence ID" value="NZ_CP139960.1"/>
</dbReference>
<dbReference type="Proteomes" id="UP001325680">
    <property type="component" value="Chromosome"/>
</dbReference>
<evidence type="ECO:0000313" key="1">
    <source>
        <dbReference type="EMBL" id="WQD40520.1"/>
    </source>
</evidence>
<evidence type="ECO:0000313" key="2">
    <source>
        <dbReference type="Proteomes" id="UP001325680"/>
    </source>
</evidence>
<gene>
    <name evidence="1" type="ORF">U0035_10205</name>
</gene>
<reference evidence="1 2" key="1">
    <citation type="submission" date="2023-12" db="EMBL/GenBank/DDBJ databases">
        <title>Genome sequencing and assembly of bacterial species from a model synthetic community.</title>
        <authorList>
            <person name="Hogle S.L."/>
        </authorList>
    </citation>
    <scope>NUCLEOTIDE SEQUENCE [LARGE SCALE GENOMIC DNA]</scope>
    <source>
        <strain evidence="1 2">HAMBI_3031</strain>
    </source>
</reference>
<accession>A0ABZ0WB29</accession>
<protein>
    <submittedName>
        <fullName evidence="1">DUF2911 domain-containing protein</fullName>
    </submittedName>
</protein>
<sequence length="125" mass="13352">MQGQSLTTLPSGGNKKATVNEQVGLTDVMIHYSRPTVKGREGKIWGQLVYEGFGDLGFGNNEGAPWRAGANENTTISFSNPVTIEGQPLPAGTYGFFIAYNPNECTMIFSKTNSLGAATVTLCWG</sequence>
<organism evidence="1 2">
    <name type="scientific">Niabella yanshanensis</name>
    <dbReference type="NCBI Taxonomy" id="577386"/>
    <lineage>
        <taxon>Bacteria</taxon>
        <taxon>Pseudomonadati</taxon>
        <taxon>Bacteroidota</taxon>
        <taxon>Chitinophagia</taxon>
        <taxon>Chitinophagales</taxon>
        <taxon>Chitinophagaceae</taxon>
        <taxon>Niabella</taxon>
    </lineage>
</organism>
<name>A0ABZ0WB29_9BACT</name>
<keyword evidence="2" id="KW-1185">Reference proteome</keyword>
<dbReference type="Pfam" id="PF11138">
    <property type="entry name" value="DUF2911"/>
    <property type="match status" value="1"/>
</dbReference>